<accession>A0A5E4PJF7</accession>
<name>A0A5E4PJF7_9COXI</name>
<feature type="binding site" evidence="4">
    <location>
        <position position="64"/>
    </location>
    <ligand>
        <name>(6R)-10-formyltetrahydrofolate</name>
        <dbReference type="ChEBI" id="CHEBI:195366"/>
    </ligand>
</feature>
<evidence type="ECO:0000256" key="4">
    <source>
        <dbReference type="HAMAP-Rule" id="MF_01930"/>
    </source>
</evidence>
<dbReference type="GO" id="GO:0006189">
    <property type="term" value="P:'de novo' IMP biosynthetic process"/>
    <property type="evidence" value="ECO:0007669"/>
    <property type="project" value="UniProtKB-UniRule"/>
</dbReference>
<feature type="binding site" evidence="4">
    <location>
        <position position="106"/>
    </location>
    <ligand>
        <name>(6R)-10-formyltetrahydrofolate</name>
        <dbReference type="ChEBI" id="CHEBI:195366"/>
    </ligand>
</feature>
<comment type="catalytic activity">
    <reaction evidence="4">
        <text>N(1)-(5-phospho-beta-D-ribosyl)glycinamide + (6R)-10-formyltetrahydrofolate = N(2)-formyl-N(1)-(5-phospho-beta-D-ribosyl)glycinamide + (6S)-5,6,7,8-tetrahydrofolate + H(+)</text>
        <dbReference type="Rhea" id="RHEA:15053"/>
        <dbReference type="ChEBI" id="CHEBI:15378"/>
        <dbReference type="ChEBI" id="CHEBI:57453"/>
        <dbReference type="ChEBI" id="CHEBI:143788"/>
        <dbReference type="ChEBI" id="CHEBI:147286"/>
        <dbReference type="ChEBI" id="CHEBI:195366"/>
        <dbReference type="EC" id="2.1.2.2"/>
    </reaction>
</comment>
<evidence type="ECO:0000256" key="2">
    <source>
        <dbReference type="ARBA" id="ARBA00022679"/>
    </source>
</evidence>
<dbReference type="UniPathway" id="UPA00074">
    <property type="reaction ID" value="UER00126"/>
</dbReference>
<evidence type="ECO:0000256" key="1">
    <source>
        <dbReference type="ARBA" id="ARBA00005054"/>
    </source>
</evidence>
<evidence type="ECO:0000313" key="7">
    <source>
        <dbReference type="Proteomes" id="UP000324194"/>
    </source>
</evidence>
<dbReference type="HAMAP" id="MF_01930">
    <property type="entry name" value="PurN"/>
    <property type="match status" value="1"/>
</dbReference>
<dbReference type="EC" id="2.1.2.2" evidence="4"/>
<comment type="pathway">
    <text evidence="1 4">Purine metabolism; IMP biosynthesis via de novo pathway; N(2)-formyl-N(1)-(5-phospho-D-ribosyl)glycinamide from N(1)-(5-phospho-D-ribosyl)glycinamide (10-formyl THF route): step 1/1.</text>
</comment>
<dbReference type="PANTHER" id="PTHR43369:SF2">
    <property type="entry name" value="PHOSPHORIBOSYLGLYCINAMIDE FORMYLTRANSFERASE"/>
    <property type="match status" value="1"/>
</dbReference>
<evidence type="ECO:0000259" key="5">
    <source>
        <dbReference type="Pfam" id="PF00551"/>
    </source>
</evidence>
<feature type="binding site" evidence="4">
    <location>
        <begin position="89"/>
        <end position="92"/>
    </location>
    <ligand>
        <name>(6R)-10-formyltetrahydrofolate</name>
        <dbReference type="ChEBI" id="CHEBI:195366"/>
    </ligand>
</feature>
<gene>
    <name evidence="4 6" type="primary">purN</name>
    <name evidence="6" type="ORF">AQUSIP_18690</name>
</gene>
<feature type="active site" description="Proton donor" evidence="4">
    <location>
        <position position="108"/>
    </location>
</feature>
<dbReference type="EMBL" id="LR699119">
    <property type="protein sequence ID" value="VVC76553.1"/>
    <property type="molecule type" value="Genomic_DNA"/>
</dbReference>
<dbReference type="InterPro" id="IPR036477">
    <property type="entry name" value="Formyl_transf_N_sf"/>
</dbReference>
<dbReference type="NCBIfam" id="TIGR00639">
    <property type="entry name" value="PurN"/>
    <property type="match status" value="1"/>
</dbReference>
<keyword evidence="7" id="KW-1185">Reference proteome</keyword>
<keyword evidence="2 4" id="KW-0808">Transferase</keyword>
<feature type="site" description="Raises pKa of active site His" evidence="4">
    <location>
        <position position="147"/>
    </location>
</feature>
<feature type="domain" description="Formyl transferase N-terminal" evidence="5">
    <location>
        <begin position="5"/>
        <end position="184"/>
    </location>
</feature>
<dbReference type="Gene3D" id="3.40.50.170">
    <property type="entry name" value="Formyl transferase, N-terminal domain"/>
    <property type="match status" value="1"/>
</dbReference>
<dbReference type="InterPro" id="IPR002376">
    <property type="entry name" value="Formyl_transf_N"/>
</dbReference>
<dbReference type="KEGG" id="asip:AQUSIP_18690"/>
<feature type="binding site" evidence="4">
    <location>
        <begin position="12"/>
        <end position="14"/>
    </location>
    <ligand>
        <name>N(1)-(5-phospho-beta-D-ribosyl)glycinamide</name>
        <dbReference type="ChEBI" id="CHEBI:143788"/>
    </ligand>
</feature>
<dbReference type="OrthoDB" id="9806170at2"/>
<sequence length="193" mass="20788">MIRLGILASTRGTNLDAVVAAIRARRLSASIEIVISNKADAPVLERAAAFGLKTEYIDPAGLTREAFDRKTSEILSHYAVDLVVLIGYMRILSAGFIAAWKNRVINVHPSLLPAHAGLMDMDVHRAVLASGEKVTGCTVHHVTEQVDGGPVILQKTCLVNAHDTPEILKNRVQQLEGEALVAAIQDLSALMSH</sequence>
<dbReference type="GO" id="GO:0004644">
    <property type="term" value="F:phosphoribosylglycinamide formyltransferase activity"/>
    <property type="evidence" value="ECO:0007669"/>
    <property type="project" value="UniProtKB-UniRule"/>
</dbReference>
<proteinExistence type="inferred from homology"/>
<dbReference type="Pfam" id="PF00551">
    <property type="entry name" value="Formyl_trans_N"/>
    <property type="match status" value="1"/>
</dbReference>
<reference evidence="6 7" key="1">
    <citation type="submission" date="2019-08" db="EMBL/GenBank/DDBJ databases">
        <authorList>
            <person name="Guy L."/>
        </authorList>
    </citation>
    <scope>NUCLEOTIDE SEQUENCE [LARGE SCALE GENOMIC DNA]</scope>
    <source>
        <strain evidence="6 7">SGT-108</strain>
    </source>
</reference>
<dbReference type="GO" id="GO:0005829">
    <property type="term" value="C:cytosol"/>
    <property type="evidence" value="ECO:0007669"/>
    <property type="project" value="TreeGrafter"/>
</dbReference>
<evidence type="ECO:0000313" key="6">
    <source>
        <dbReference type="EMBL" id="VVC76553.1"/>
    </source>
</evidence>
<dbReference type="SUPFAM" id="SSF53328">
    <property type="entry name" value="Formyltransferase"/>
    <property type="match status" value="1"/>
</dbReference>
<comment type="similarity">
    <text evidence="4">Belongs to the GART family.</text>
</comment>
<dbReference type="CDD" id="cd08645">
    <property type="entry name" value="FMT_core_GART"/>
    <property type="match status" value="1"/>
</dbReference>
<dbReference type="AlphaFoldDB" id="A0A5E4PJF7"/>
<comment type="function">
    <text evidence="4">Catalyzes the transfer of a formyl group from 10-formyltetrahydrofolate to 5-phospho-ribosyl-glycinamide (GAR), producing 5-phospho-ribosyl-N-formylglycinamide (FGAR) and tetrahydrofolate.</text>
</comment>
<protein>
    <recommendedName>
        <fullName evidence="4">Phosphoribosylglycinamide formyltransferase</fullName>
        <ecNumber evidence="4">2.1.2.2</ecNumber>
    </recommendedName>
    <alternativeName>
        <fullName evidence="4">5'-phosphoribosylglycinamide transformylase</fullName>
    </alternativeName>
    <alternativeName>
        <fullName evidence="4">GAR transformylase</fullName>
        <shortName evidence="4">GART</shortName>
    </alternativeName>
</protein>
<dbReference type="PANTHER" id="PTHR43369">
    <property type="entry name" value="PHOSPHORIBOSYLGLYCINAMIDE FORMYLTRANSFERASE"/>
    <property type="match status" value="1"/>
</dbReference>
<keyword evidence="3 4" id="KW-0658">Purine biosynthesis</keyword>
<dbReference type="Proteomes" id="UP000324194">
    <property type="component" value="Chromosome 1"/>
</dbReference>
<dbReference type="InterPro" id="IPR004607">
    <property type="entry name" value="GART"/>
</dbReference>
<dbReference type="RefSeq" id="WP_148339865.1">
    <property type="nucleotide sequence ID" value="NZ_LR699119.1"/>
</dbReference>
<organism evidence="6 7">
    <name type="scientific">Aquicella siphonis</name>
    <dbReference type="NCBI Taxonomy" id="254247"/>
    <lineage>
        <taxon>Bacteria</taxon>
        <taxon>Pseudomonadati</taxon>
        <taxon>Pseudomonadota</taxon>
        <taxon>Gammaproteobacteria</taxon>
        <taxon>Legionellales</taxon>
        <taxon>Coxiellaceae</taxon>
        <taxon>Aquicella</taxon>
    </lineage>
</organism>
<evidence type="ECO:0000256" key="3">
    <source>
        <dbReference type="ARBA" id="ARBA00022755"/>
    </source>
</evidence>